<protein>
    <recommendedName>
        <fullName evidence="12">Mitotic checkpoint serine/threonine-protein kinase BUB1 beta</fullName>
    </recommendedName>
</protein>
<dbReference type="PROSITE" id="PS00107">
    <property type="entry name" value="PROTEIN_KINASE_ATP"/>
    <property type="match status" value="1"/>
</dbReference>
<name>A0A7R9BHR4_9CRUS</name>
<dbReference type="Pfam" id="PF11176">
    <property type="entry name" value="Tma16"/>
    <property type="match status" value="1"/>
</dbReference>
<accession>A0A7R9BHR4</accession>
<dbReference type="GO" id="GO:0004672">
    <property type="term" value="F:protein kinase activity"/>
    <property type="evidence" value="ECO:0007669"/>
    <property type="project" value="InterPro"/>
</dbReference>
<feature type="domain" description="BUB1 N-terminal" evidence="9">
    <location>
        <begin position="40"/>
        <end position="200"/>
    </location>
</feature>
<evidence type="ECO:0000256" key="6">
    <source>
        <dbReference type="ARBA" id="ARBA00023328"/>
    </source>
</evidence>
<sequence>MSAAAAIEVEEESKENILPAVKGRGVKLDDATFNAMVASFQARIAACKGIDQIRPRIDFIQFLEIHYRAKEKRRGLLFEAVESFCKLMDQEEFKTDDVRNDLNCVSIWLHYAHMSNDPLEIYEFMKKARIGLRDPDFYIDWAFELERNGRINAAQDVFKLALENKVQPSQQLEEEYQAMLSRAVSCQAEIPEDEENQRKPLMSLRPVGKTRVRAPVARTGRAVLGLSCLNQAPVSTAPNNPLACYDDPDNREPVETNEDVVSFAKLGKSRENRVEVIPLIRGAVSGPVKVKAKPSFQIFCDDGEEEGTWKMPKLDIGLREPPKGSTHSKFNDSFSERIFNETPHSEAGTKVEEADAANCHMIYKSNSVSVEERLAMAHKHSVLTHEPIVACRRRFMKASSFEIGMGLWTVSPGLGIKDLPANTRFVLPVDVVEGGLSLEEYVFKKRWEIRSPSKIEEDARLLELQRSLIVRVNDSIAQLFSANPFSDEARTAFLDSVGDGFPKDRVFYLDKKMPAICLDVEFVHEGESYEVDTIVGEGSYGRVFRAAVLRKNPMEHTMFPMNDDVVFKEQKPPCPWELYICNELHKRLRSSAAYNIRPSIMKINRAYFFRDGCLLVSNFQSWGSLLSVLNNFLRAHKAMPECLVFCFAYEILRIIEGVHDCRIIHADLKVDNFVLAGMPRIDKHGKTEEEVFGVEGRSLQLIDFGRSIDMKFLPTRIQFNYCSENEEYRIPAMSDEQPWTYHIDYCGIASTIHTLLFGKHMKLAKVKDEWVPADVSFRRPLQAEFWKKLFKVLLNLPENGYLPKLPKLRHELFDCFMNSGRTKKKTDLHKKDPLKLLHPNSRKATRISKNANKQGKKLKAKWAGNAKVNATTEMLRFLAQFLEDYSDPFTGSDFLDLIEWRGQLLASAHTVLKYVLKFPSYLHRNDDEMDEITDKNSIGGFRKGRQKSGRLSKLQETVARETELFEGAGLDLPDLFHAESLEFMRNWDGDAKSIHKIRMRKVKRAQLEALAKDETVCDDPDAMQTV</sequence>
<dbReference type="SMART" id="SM00220">
    <property type="entry name" value="S_TKc"/>
    <property type="match status" value="1"/>
</dbReference>
<dbReference type="OrthoDB" id="248495at2759"/>
<evidence type="ECO:0000313" key="10">
    <source>
        <dbReference type="EMBL" id="CAD7273974.1"/>
    </source>
</evidence>
<dbReference type="GO" id="GO:0051754">
    <property type="term" value="P:meiotic sister chromatid cohesion, centromeric"/>
    <property type="evidence" value="ECO:0007669"/>
    <property type="project" value="TreeGrafter"/>
</dbReference>
<evidence type="ECO:0000256" key="5">
    <source>
        <dbReference type="ARBA" id="ARBA00022840"/>
    </source>
</evidence>
<keyword evidence="4" id="KW-0995">Kinetochore</keyword>
<keyword evidence="6" id="KW-0137">Centromere</keyword>
<dbReference type="GO" id="GO:0032991">
    <property type="term" value="C:protein-containing complex"/>
    <property type="evidence" value="ECO:0007669"/>
    <property type="project" value="UniProtKB-ARBA"/>
</dbReference>
<evidence type="ECO:0008006" key="12">
    <source>
        <dbReference type="Google" id="ProtNLM"/>
    </source>
</evidence>
<dbReference type="Gene3D" id="1.10.510.10">
    <property type="entry name" value="Transferase(Phosphotransferase) domain 1"/>
    <property type="match status" value="1"/>
</dbReference>
<dbReference type="InterPro" id="IPR038356">
    <property type="entry name" value="Tma16_sf"/>
</dbReference>
<evidence type="ECO:0000256" key="7">
    <source>
        <dbReference type="PROSITE-ProRule" id="PRU10141"/>
    </source>
</evidence>
<organism evidence="10">
    <name type="scientific">Notodromas monacha</name>
    <dbReference type="NCBI Taxonomy" id="399045"/>
    <lineage>
        <taxon>Eukaryota</taxon>
        <taxon>Metazoa</taxon>
        <taxon>Ecdysozoa</taxon>
        <taxon>Arthropoda</taxon>
        <taxon>Crustacea</taxon>
        <taxon>Oligostraca</taxon>
        <taxon>Ostracoda</taxon>
        <taxon>Podocopa</taxon>
        <taxon>Podocopida</taxon>
        <taxon>Cypridocopina</taxon>
        <taxon>Cypridoidea</taxon>
        <taxon>Cyprididae</taxon>
        <taxon>Notodromas</taxon>
    </lineage>
</organism>
<dbReference type="EMBL" id="OA882229">
    <property type="protein sequence ID" value="CAD7273974.1"/>
    <property type="molecule type" value="Genomic_DNA"/>
</dbReference>
<dbReference type="PANTHER" id="PTHR14030:SF4">
    <property type="entry name" value="BUB1 KINASE, ISOFORM A-RELATED"/>
    <property type="match status" value="1"/>
</dbReference>
<dbReference type="AlphaFoldDB" id="A0A7R9BHR4"/>
<dbReference type="PROSITE" id="PS51489">
    <property type="entry name" value="BUB1_N"/>
    <property type="match status" value="1"/>
</dbReference>
<dbReference type="InterPro" id="IPR015661">
    <property type="entry name" value="Bub1/Mad3"/>
</dbReference>
<evidence type="ECO:0000313" key="11">
    <source>
        <dbReference type="Proteomes" id="UP000678499"/>
    </source>
</evidence>
<evidence type="ECO:0000259" key="8">
    <source>
        <dbReference type="PROSITE" id="PS50011"/>
    </source>
</evidence>
<dbReference type="EMBL" id="CAJPEX010000192">
    <property type="protein sequence ID" value="CAG0914126.1"/>
    <property type="molecule type" value="Genomic_DNA"/>
</dbReference>
<dbReference type="GO" id="GO:0007094">
    <property type="term" value="P:mitotic spindle assembly checkpoint signaling"/>
    <property type="evidence" value="ECO:0007669"/>
    <property type="project" value="InterPro"/>
</dbReference>
<dbReference type="PROSITE" id="PS50011">
    <property type="entry name" value="PROTEIN_KINASE_DOM"/>
    <property type="match status" value="1"/>
</dbReference>
<reference evidence="10" key="1">
    <citation type="submission" date="2020-11" db="EMBL/GenBank/DDBJ databases">
        <authorList>
            <person name="Tran Van P."/>
        </authorList>
    </citation>
    <scope>NUCLEOTIDE SEQUENCE</scope>
</reference>
<dbReference type="GO" id="GO:0005524">
    <property type="term" value="F:ATP binding"/>
    <property type="evidence" value="ECO:0007669"/>
    <property type="project" value="UniProtKB-UniRule"/>
</dbReference>
<dbReference type="SUPFAM" id="SSF56112">
    <property type="entry name" value="Protein kinase-like (PK-like)"/>
    <property type="match status" value="1"/>
</dbReference>
<keyword evidence="11" id="KW-1185">Reference proteome</keyword>
<dbReference type="InterPro" id="IPR011009">
    <property type="entry name" value="Kinase-like_dom_sf"/>
</dbReference>
<dbReference type="InterPro" id="IPR021346">
    <property type="entry name" value="Tma16"/>
</dbReference>
<dbReference type="Proteomes" id="UP000678499">
    <property type="component" value="Unassembled WGS sequence"/>
</dbReference>
<evidence type="ECO:0000256" key="2">
    <source>
        <dbReference type="ARBA" id="ARBA00022454"/>
    </source>
</evidence>
<dbReference type="PANTHER" id="PTHR14030">
    <property type="entry name" value="MITOTIC CHECKPOINT SERINE/THREONINE-PROTEIN KINASE BUB1"/>
    <property type="match status" value="1"/>
</dbReference>
<feature type="domain" description="Protein kinase" evidence="8">
    <location>
        <begin position="529"/>
        <end position="912"/>
    </location>
</feature>
<comment type="subcellular location">
    <subcellularLocation>
        <location evidence="1">Chromosome</location>
        <location evidence="1">Centromere</location>
        <location evidence="1">Kinetochore</location>
    </subcellularLocation>
</comment>
<dbReference type="Gene3D" id="1.25.40.430">
    <property type="match status" value="1"/>
</dbReference>
<dbReference type="InterPro" id="IPR017441">
    <property type="entry name" value="Protein_kinase_ATP_BS"/>
</dbReference>
<dbReference type="Pfam" id="PF08311">
    <property type="entry name" value="Mad3_BUB1_I"/>
    <property type="match status" value="1"/>
</dbReference>
<dbReference type="Pfam" id="PF00069">
    <property type="entry name" value="Pkinase"/>
    <property type="match status" value="1"/>
</dbReference>
<evidence type="ECO:0000259" key="9">
    <source>
        <dbReference type="PROSITE" id="PS51489"/>
    </source>
</evidence>
<dbReference type="InterPro" id="IPR008271">
    <property type="entry name" value="Ser/Thr_kinase_AS"/>
</dbReference>
<keyword evidence="2" id="KW-0158">Chromosome</keyword>
<proteinExistence type="predicted"/>
<dbReference type="SMART" id="SM00777">
    <property type="entry name" value="Mad3_BUB1_I"/>
    <property type="match status" value="1"/>
</dbReference>
<dbReference type="GO" id="GO:0000776">
    <property type="term" value="C:kinetochore"/>
    <property type="evidence" value="ECO:0007669"/>
    <property type="project" value="UniProtKB-KW"/>
</dbReference>
<dbReference type="GO" id="GO:0005634">
    <property type="term" value="C:nucleus"/>
    <property type="evidence" value="ECO:0007669"/>
    <property type="project" value="TreeGrafter"/>
</dbReference>
<dbReference type="InterPro" id="IPR013212">
    <property type="entry name" value="Mad3/Bub1_I"/>
</dbReference>
<evidence type="ECO:0000256" key="4">
    <source>
        <dbReference type="ARBA" id="ARBA00022838"/>
    </source>
</evidence>
<keyword evidence="3 7" id="KW-0547">Nucleotide-binding</keyword>
<gene>
    <name evidence="10" type="ORF">NMOB1V02_LOCUS1834</name>
</gene>
<evidence type="ECO:0000256" key="3">
    <source>
        <dbReference type="ARBA" id="ARBA00022741"/>
    </source>
</evidence>
<dbReference type="InterPro" id="IPR000719">
    <property type="entry name" value="Prot_kinase_dom"/>
</dbReference>
<dbReference type="Gene3D" id="1.20.1440.170">
    <property type="entry name" value="Translation machinery-associated protein 16-like"/>
    <property type="match status" value="1"/>
</dbReference>
<dbReference type="PROSITE" id="PS00108">
    <property type="entry name" value="PROTEIN_KINASE_ST"/>
    <property type="match status" value="1"/>
</dbReference>
<evidence type="ECO:0000256" key="1">
    <source>
        <dbReference type="ARBA" id="ARBA00004629"/>
    </source>
</evidence>
<feature type="binding site" evidence="7">
    <location>
        <position position="568"/>
    </location>
    <ligand>
        <name>ATP</name>
        <dbReference type="ChEBI" id="CHEBI:30616"/>
    </ligand>
</feature>
<keyword evidence="5 7" id="KW-0067">ATP-binding</keyword>